<keyword evidence="9" id="KW-0969">Cilium</keyword>
<keyword evidence="7" id="KW-1005">Bacterial flagellum biogenesis</keyword>
<dbReference type="NCBIfam" id="TIGR03170">
    <property type="entry name" value="flgA_cterm"/>
    <property type="match status" value="1"/>
</dbReference>
<dbReference type="InterPro" id="IPR017585">
    <property type="entry name" value="SAF_FlgA"/>
</dbReference>
<comment type="caution">
    <text evidence="9">The sequence shown here is derived from an EMBL/GenBank/DDBJ whole genome shotgun (WGS) entry which is preliminary data.</text>
</comment>
<keyword evidence="5 7" id="KW-0574">Periplasm</keyword>
<reference evidence="9 10" key="1">
    <citation type="journal article" date="2012" name="Science">
        <title>Ecological populations of bacteria act as socially cohesive units of antibiotic production and resistance.</title>
        <authorList>
            <person name="Cordero O.X."/>
            <person name="Wildschutte H."/>
            <person name="Kirkup B."/>
            <person name="Proehl S."/>
            <person name="Ngo L."/>
            <person name="Hussain F."/>
            <person name="Le Roux F."/>
            <person name="Mincer T."/>
            <person name="Polz M.F."/>
        </authorList>
    </citation>
    <scope>NUCLEOTIDE SEQUENCE [LARGE SCALE GENOMIC DNA]</scope>
    <source>
        <strain evidence="9 10">FF-238</strain>
    </source>
</reference>
<evidence type="ECO:0000256" key="2">
    <source>
        <dbReference type="ARBA" id="ARBA00010474"/>
    </source>
</evidence>
<dbReference type="PANTHER" id="PTHR36307">
    <property type="entry name" value="FLAGELLA BASAL BODY P-RING FORMATION PROTEIN FLGA"/>
    <property type="match status" value="1"/>
</dbReference>
<name>A0A1E5DBN4_9VIBR</name>
<protein>
    <recommendedName>
        <fullName evidence="3 7">Flagella basal body P-ring formation protein FlgA</fullName>
    </recommendedName>
</protein>
<evidence type="ECO:0000256" key="1">
    <source>
        <dbReference type="ARBA" id="ARBA00004418"/>
    </source>
</evidence>
<proteinExistence type="inferred from homology"/>
<dbReference type="GO" id="GO:0042597">
    <property type="term" value="C:periplasmic space"/>
    <property type="evidence" value="ECO:0007669"/>
    <property type="project" value="UniProtKB-SubCell"/>
</dbReference>
<dbReference type="RefSeq" id="WP_017053309.1">
    <property type="nucleotide sequence ID" value="NZ_AJYW02000002.1"/>
</dbReference>
<organism evidence="9 10">
    <name type="scientific">Vibrio genomosp. F6 str. FF-238</name>
    <dbReference type="NCBI Taxonomy" id="1191298"/>
    <lineage>
        <taxon>Bacteria</taxon>
        <taxon>Pseudomonadati</taxon>
        <taxon>Pseudomonadota</taxon>
        <taxon>Gammaproteobacteria</taxon>
        <taxon>Vibrionales</taxon>
        <taxon>Vibrionaceae</taxon>
        <taxon>Vibrio</taxon>
    </lineage>
</organism>
<evidence type="ECO:0000313" key="10">
    <source>
        <dbReference type="Proteomes" id="UP000094165"/>
    </source>
</evidence>
<dbReference type="Pfam" id="PF13144">
    <property type="entry name" value="ChapFlgA"/>
    <property type="match status" value="1"/>
</dbReference>
<dbReference type="CDD" id="cd11614">
    <property type="entry name" value="SAF_CpaB_FlgA_like"/>
    <property type="match status" value="1"/>
</dbReference>
<dbReference type="GO" id="GO:0044780">
    <property type="term" value="P:bacterial-type flagellum assembly"/>
    <property type="evidence" value="ECO:0007669"/>
    <property type="project" value="InterPro"/>
</dbReference>
<dbReference type="InterPro" id="IPR039246">
    <property type="entry name" value="Flagellar_FlgA"/>
</dbReference>
<evidence type="ECO:0000259" key="8">
    <source>
        <dbReference type="SMART" id="SM00858"/>
    </source>
</evidence>
<evidence type="ECO:0000256" key="5">
    <source>
        <dbReference type="ARBA" id="ARBA00022764"/>
    </source>
</evidence>
<evidence type="ECO:0000256" key="7">
    <source>
        <dbReference type="RuleBase" id="RU362063"/>
    </source>
</evidence>
<dbReference type="Gene3D" id="2.30.30.760">
    <property type="match status" value="1"/>
</dbReference>
<dbReference type="PANTHER" id="PTHR36307:SF1">
    <property type="entry name" value="FLAGELLA BASAL BODY P-RING FORMATION PROTEIN FLGA"/>
    <property type="match status" value="1"/>
</dbReference>
<dbReference type="InterPro" id="IPR013974">
    <property type="entry name" value="SAF"/>
</dbReference>
<evidence type="ECO:0000256" key="6">
    <source>
        <dbReference type="ARBA" id="ARBA00025643"/>
    </source>
</evidence>
<keyword evidence="9" id="KW-0966">Cell projection</keyword>
<dbReference type="SMART" id="SM00858">
    <property type="entry name" value="SAF"/>
    <property type="match status" value="1"/>
</dbReference>
<feature type="signal peptide" evidence="7">
    <location>
        <begin position="1"/>
        <end position="40"/>
    </location>
</feature>
<keyword evidence="4 7" id="KW-0732">Signal</keyword>
<dbReference type="Proteomes" id="UP000094165">
    <property type="component" value="Unassembled WGS sequence"/>
</dbReference>
<evidence type="ECO:0000256" key="3">
    <source>
        <dbReference type="ARBA" id="ARBA00014754"/>
    </source>
</evidence>
<dbReference type="EMBL" id="AJYW02000002">
    <property type="protein sequence ID" value="OEE81200.1"/>
    <property type="molecule type" value="Genomic_DNA"/>
</dbReference>
<sequence length="248" mass="27368">MAYYMNNLDPFSITKCRAFYKTFVKSIGILFVLFSFFSHAATEQQIELIQKAAENHIFDTIQQPPGGELSVQAANIDSRVKASDCPQPLKTSASNSSNSTSNINVLVQCEADNWRIYVPVRLSISVPLVTATRSLSRGDLISQSDLTMGMIELHRFRRQGFSDPKLVIGAKLKKSIRPGEVVERGDVCIVCRNEKVVIRAVKSGMTITTKGTSLQDGSTGDQVRVKNDTSKRIIDGQVTGIAEVTIYF</sequence>
<accession>A0A1E5DBN4</accession>
<dbReference type="AlphaFoldDB" id="A0A1E5DBN4"/>
<dbReference type="Pfam" id="PF17656">
    <property type="entry name" value="ChapFlgA_N"/>
    <property type="match status" value="1"/>
</dbReference>
<comment type="subcellular location">
    <subcellularLocation>
        <location evidence="1 7">Periplasm</location>
    </subcellularLocation>
</comment>
<feature type="chain" id="PRO_5009027936" description="Flagella basal body P-ring formation protein FlgA" evidence="7">
    <location>
        <begin position="41"/>
        <end position="248"/>
    </location>
</feature>
<comment type="similarity">
    <text evidence="2 7">Belongs to the FlgA family.</text>
</comment>
<keyword evidence="9" id="KW-0282">Flagellum</keyword>
<keyword evidence="10" id="KW-1185">Reference proteome</keyword>
<dbReference type="InterPro" id="IPR041231">
    <property type="entry name" value="FlgA_N"/>
</dbReference>
<feature type="domain" description="SAF" evidence="8">
    <location>
        <begin position="126"/>
        <end position="188"/>
    </location>
</feature>
<comment type="function">
    <text evidence="6 7">Involved in the assembly process of the P-ring formation. It may associate with FlgF on the rod constituting a structure essential for the P-ring assembly or may act as a modulator protein for the P-ring assembly.</text>
</comment>
<evidence type="ECO:0000256" key="4">
    <source>
        <dbReference type="ARBA" id="ARBA00022729"/>
    </source>
</evidence>
<evidence type="ECO:0000313" key="9">
    <source>
        <dbReference type="EMBL" id="OEE81200.1"/>
    </source>
</evidence>
<gene>
    <name evidence="9" type="ORF">A130_00400</name>
</gene>
<dbReference type="Gene3D" id="3.90.1210.10">
    <property type="entry name" value="Antifreeze-like/N-acetylneuraminic acid synthase C-terminal domain"/>
    <property type="match status" value="1"/>
</dbReference>